<dbReference type="RefSeq" id="WP_139082873.1">
    <property type="nucleotide sequence ID" value="NZ_VDFV01000034.1"/>
</dbReference>
<proteinExistence type="predicted"/>
<dbReference type="Pfam" id="PF01872">
    <property type="entry name" value="RibD_C"/>
    <property type="match status" value="1"/>
</dbReference>
<dbReference type="Gene3D" id="3.40.430.10">
    <property type="entry name" value="Dihydrofolate Reductase, subunit A"/>
    <property type="match status" value="1"/>
</dbReference>
<dbReference type="InterPro" id="IPR002734">
    <property type="entry name" value="RibDG_C"/>
</dbReference>
<keyword evidence="3" id="KW-1185">Reference proteome</keyword>
<dbReference type="Proteomes" id="UP000305709">
    <property type="component" value="Unassembled WGS sequence"/>
</dbReference>
<dbReference type="SUPFAM" id="SSF53597">
    <property type="entry name" value="Dihydrofolate reductase-like"/>
    <property type="match status" value="1"/>
</dbReference>
<sequence>MVTGHVFIATSLDGFIARPDGGLDWLFASDPGDEDHGYDAFISRMDGIIMGRGTYESVLTLGPWSYPKPVVVMSRSLTDADVPAELAGRVRITAEPPRVLFERLSREGWRRAYVDGGAVIRSCLAEGLIEDLILTRAPVLIGMGRPLFGAIEQDLRLVHQGTETFPSGLVQSRYSLPSPTQAHG</sequence>
<dbReference type="EMBL" id="VDFV01000034">
    <property type="protein sequence ID" value="TNC66286.1"/>
    <property type="molecule type" value="Genomic_DNA"/>
</dbReference>
<dbReference type="InterPro" id="IPR024072">
    <property type="entry name" value="DHFR-like_dom_sf"/>
</dbReference>
<name>A0A5C4NCC8_9RHOB</name>
<protein>
    <submittedName>
        <fullName evidence="2">Dihydrofolate reductase</fullName>
    </submittedName>
</protein>
<evidence type="ECO:0000313" key="3">
    <source>
        <dbReference type="Proteomes" id="UP000305709"/>
    </source>
</evidence>
<reference evidence="2 3" key="1">
    <citation type="submission" date="2019-06" db="EMBL/GenBank/DDBJ databases">
        <authorList>
            <person name="Jiang L."/>
        </authorList>
    </citation>
    <scope>NUCLEOTIDE SEQUENCE [LARGE SCALE GENOMIC DNA]</scope>
    <source>
        <strain evidence="2 3">YIM 48858</strain>
    </source>
</reference>
<gene>
    <name evidence="2" type="ORF">FHG71_16885</name>
</gene>
<dbReference type="PANTHER" id="PTHR38011:SF11">
    <property type="entry name" value="2,5-DIAMINO-6-RIBOSYLAMINO-4(3H)-PYRIMIDINONE 5'-PHOSPHATE REDUCTASE"/>
    <property type="match status" value="1"/>
</dbReference>
<dbReference type="GO" id="GO:0008703">
    <property type="term" value="F:5-amino-6-(5-phosphoribosylamino)uracil reductase activity"/>
    <property type="evidence" value="ECO:0007669"/>
    <property type="project" value="InterPro"/>
</dbReference>
<dbReference type="GO" id="GO:0009231">
    <property type="term" value="P:riboflavin biosynthetic process"/>
    <property type="evidence" value="ECO:0007669"/>
    <property type="project" value="InterPro"/>
</dbReference>
<comment type="caution">
    <text evidence="2">The sequence shown here is derived from an EMBL/GenBank/DDBJ whole genome shotgun (WGS) entry which is preliminary data.</text>
</comment>
<feature type="domain" description="Bacterial bifunctional deaminase-reductase C-terminal" evidence="1">
    <location>
        <begin position="6"/>
        <end position="170"/>
    </location>
</feature>
<accession>A0A5C4NCC8</accession>
<dbReference type="PANTHER" id="PTHR38011">
    <property type="entry name" value="DIHYDROFOLATE REDUCTASE FAMILY PROTEIN (AFU_ORTHOLOGUE AFUA_8G06820)"/>
    <property type="match status" value="1"/>
</dbReference>
<evidence type="ECO:0000259" key="1">
    <source>
        <dbReference type="Pfam" id="PF01872"/>
    </source>
</evidence>
<dbReference type="OrthoDB" id="9782335at2"/>
<dbReference type="AlphaFoldDB" id="A0A5C4NCC8"/>
<organism evidence="2 3">
    <name type="scientific">Rubellimicrobium roseum</name>
    <dbReference type="NCBI Taxonomy" id="687525"/>
    <lineage>
        <taxon>Bacteria</taxon>
        <taxon>Pseudomonadati</taxon>
        <taxon>Pseudomonadota</taxon>
        <taxon>Alphaproteobacteria</taxon>
        <taxon>Rhodobacterales</taxon>
        <taxon>Roseobacteraceae</taxon>
        <taxon>Rubellimicrobium</taxon>
    </lineage>
</organism>
<dbReference type="InterPro" id="IPR050765">
    <property type="entry name" value="Riboflavin_Biosynth_HTPR"/>
</dbReference>
<evidence type="ECO:0000313" key="2">
    <source>
        <dbReference type="EMBL" id="TNC66286.1"/>
    </source>
</evidence>